<dbReference type="SMART" id="SM00554">
    <property type="entry name" value="FAS1"/>
    <property type="match status" value="2"/>
</dbReference>
<keyword evidence="3" id="KW-1185">Reference proteome</keyword>
<evidence type="ECO:0000259" key="1">
    <source>
        <dbReference type="PROSITE" id="PS50213"/>
    </source>
</evidence>
<sequence>MRYKITDMRNYLSLLLVVCTFHMLSCDRQDLTIDQERERILRNGAEFLRNNYDFSLFNAAIKLVGLDETLRDSEGSYTIFAPTNAAFNAEGIEFPSDFEKMDRDSLRFMLEYHILPTAVYLNDIGYGQADQLQENLTGRYLHLARGLKQWENIEPPFYVNGVESKIANNNVNLSNGVLHGLDNVLKYQPGTVREYLENLPDHGLFVALLKHFDYWNRIDDGEIWTIFAPTDQALIARGLTAEEIPNLNPADFHVDILLKGYVHSRQHILRSDLTVVDHLGGALREPSPGGGYVISLDDRGFSLSGPVPGVSNFTFIRMATFSGINQNNYKADNGVIHALSGMVIYPDEARRQ</sequence>
<protein>
    <recommendedName>
        <fullName evidence="1">FAS1 domain-containing protein</fullName>
    </recommendedName>
</protein>
<dbReference type="InterPro" id="IPR050904">
    <property type="entry name" value="Adhesion/Biosynth-related"/>
</dbReference>
<dbReference type="Pfam" id="PF02469">
    <property type="entry name" value="Fasciclin"/>
    <property type="match status" value="2"/>
</dbReference>
<dbReference type="SUPFAM" id="SSF82153">
    <property type="entry name" value="FAS1 domain"/>
    <property type="match status" value="2"/>
</dbReference>
<dbReference type="EMBL" id="PVBQ01000005">
    <property type="protein sequence ID" value="PRD47814.1"/>
    <property type="molecule type" value="Genomic_DNA"/>
</dbReference>
<dbReference type="Gene3D" id="2.30.180.10">
    <property type="entry name" value="FAS1 domain"/>
    <property type="match status" value="2"/>
</dbReference>
<proteinExistence type="predicted"/>
<feature type="domain" description="FAS1" evidence="1">
    <location>
        <begin position="41"/>
        <end position="185"/>
    </location>
</feature>
<dbReference type="PROSITE" id="PS50213">
    <property type="entry name" value="FAS1"/>
    <property type="match status" value="2"/>
</dbReference>
<dbReference type="PANTHER" id="PTHR10900:SF77">
    <property type="entry name" value="FI19380P1"/>
    <property type="match status" value="1"/>
</dbReference>
<dbReference type="AlphaFoldDB" id="A0A2S9J4Y8"/>
<comment type="caution">
    <text evidence="2">The sequence shown here is derived from an EMBL/GenBank/DDBJ whole genome shotgun (WGS) entry which is preliminary data.</text>
</comment>
<evidence type="ECO:0000313" key="3">
    <source>
        <dbReference type="Proteomes" id="UP000239711"/>
    </source>
</evidence>
<dbReference type="PANTHER" id="PTHR10900">
    <property type="entry name" value="PERIOSTIN-RELATED"/>
    <property type="match status" value="1"/>
</dbReference>
<name>A0A2S9J4Y8_9SPHI</name>
<accession>A0A2S9J4Y8</accession>
<evidence type="ECO:0000313" key="2">
    <source>
        <dbReference type="EMBL" id="PRD47814.1"/>
    </source>
</evidence>
<dbReference type="OrthoDB" id="1144324at2"/>
<dbReference type="Proteomes" id="UP000239711">
    <property type="component" value="Unassembled WGS sequence"/>
</dbReference>
<dbReference type="GO" id="GO:0005615">
    <property type="term" value="C:extracellular space"/>
    <property type="evidence" value="ECO:0007669"/>
    <property type="project" value="TreeGrafter"/>
</dbReference>
<feature type="domain" description="FAS1" evidence="1">
    <location>
        <begin position="189"/>
        <end position="343"/>
    </location>
</feature>
<organism evidence="2 3">
    <name type="scientific">Sphingobacterium haloxyli</name>
    <dbReference type="NCBI Taxonomy" id="2100533"/>
    <lineage>
        <taxon>Bacteria</taxon>
        <taxon>Pseudomonadati</taxon>
        <taxon>Bacteroidota</taxon>
        <taxon>Sphingobacteriia</taxon>
        <taxon>Sphingobacteriales</taxon>
        <taxon>Sphingobacteriaceae</taxon>
        <taxon>Sphingobacterium</taxon>
    </lineage>
</organism>
<dbReference type="InterPro" id="IPR000782">
    <property type="entry name" value="FAS1_domain"/>
</dbReference>
<gene>
    <name evidence="2" type="ORF">C5745_07820</name>
</gene>
<dbReference type="InterPro" id="IPR036378">
    <property type="entry name" value="FAS1_dom_sf"/>
</dbReference>
<reference evidence="2 3" key="1">
    <citation type="submission" date="2018-02" db="EMBL/GenBank/DDBJ databases">
        <title>The draft genome of Sphingobacterium sp. 5JN-11.</title>
        <authorList>
            <person name="Liu L."/>
            <person name="Li L."/>
            <person name="Liang L."/>
            <person name="Zhang X."/>
            <person name="Wang T."/>
        </authorList>
    </citation>
    <scope>NUCLEOTIDE SEQUENCE [LARGE SCALE GENOMIC DNA]</scope>
    <source>
        <strain evidence="2 3">5JN-11</strain>
    </source>
</reference>